<keyword evidence="14" id="KW-0472">Membrane</keyword>
<comment type="function">
    <text evidence="19">Glycosyltransferase that generates the core 1 O-glycan Gal-beta1-3GalNAc-alpha1-Ser/Thr (T antigen), which is a precursor for many extended O-glycans in glycoproteins.</text>
</comment>
<dbReference type="EC" id="2.4.1.122" evidence="6"/>
<evidence type="ECO:0000256" key="16">
    <source>
        <dbReference type="ARBA" id="ARBA00023180"/>
    </source>
</evidence>
<evidence type="ECO:0000256" key="8">
    <source>
        <dbReference type="ARBA" id="ARBA00022679"/>
    </source>
</evidence>
<evidence type="ECO:0000313" key="21">
    <source>
        <dbReference type="EMBL" id="CAL1526715.1"/>
    </source>
</evidence>
<evidence type="ECO:0000256" key="18">
    <source>
        <dbReference type="ARBA" id="ARBA00040898"/>
    </source>
</evidence>
<comment type="caution">
    <text evidence="21">The sequence shown here is derived from an EMBL/GenBank/DDBJ whole genome shotgun (WGS) entry which is preliminary data.</text>
</comment>
<keyword evidence="22" id="KW-1185">Reference proteome</keyword>
<dbReference type="GO" id="GO:0016263">
    <property type="term" value="F:glycoprotein-N-acetylgalactosamine 3-beta-galactosyltransferase activity"/>
    <property type="evidence" value="ECO:0007669"/>
    <property type="project" value="UniProtKB-EC"/>
</dbReference>
<evidence type="ECO:0000313" key="22">
    <source>
        <dbReference type="Proteomes" id="UP001497497"/>
    </source>
</evidence>
<comment type="subcellular location">
    <subcellularLocation>
        <location evidence="2">Membrane</location>
        <topology evidence="2">Single-pass type II membrane protein</topology>
    </subcellularLocation>
</comment>
<comment type="subunit">
    <text evidence="5">Homodimer; disulfide-linked.</text>
</comment>
<protein>
    <recommendedName>
        <fullName evidence="18">Glycoprotein-N-acetylgalactosamine 3-beta-galactosyltransferase 1</fullName>
        <ecNumber evidence="6">2.4.1.122</ecNumber>
    </recommendedName>
</protein>
<comment type="similarity">
    <text evidence="4">Belongs to the glycosyltransferase 31 family. Beta3-Gal-T subfamily.</text>
</comment>
<evidence type="ECO:0000256" key="10">
    <source>
        <dbReference type="ARBA" id="ARBA00022723"/>
    </source>
</evidence>
<evidence type="ECO:0000256" key="9">
    <source>
        <dbReference type="ARBA" id="ARBA00022692"/>
    </source>
</evidence>
<keyword evidence="16" id="KW-0325">Glycoprotein</keyword>
<dbReference type="Proteomes" id="UP001497497">
    <property type="component" value="Unassembled WGS sequence"/>
</dbReference>
<evidence type="ECO:0000256" key="14">
    <source>
        <dbReference type="ARBA" id="ARBA00023136"/>
    </source>
</evidence>
<dbReference type="GO" id="GO:0016020">
    <property type="term" value="C:membrane"/>
    <property type="evidence" value="ECO:0007669"/>
    <property type="project" value="UniProtKB-SubCell"/>
</dbReference>
<dbReference type="AlphaFoldDB" id="A0AAV2GZ95"/>
<keyword evidence="9" id="KW-0812">Transmembrane</keyword>
<evidence type="ECO:0000259" key="20">
    <source>
        <dbReference type="Pfam" id="PF02434"/>
    </source>
</evidence>
<dbReference type="Pfam" id="PF02434">
    <property type="entry name" value="Fringe"/>
    <property type="match status" value="1"/>
</dbReference>
<evidence type="ECO:0000256" key="4">
    <source>
        <dbReference type="ARBA" id="ARBA00006462"/>
    </source>
</evidence>
<comment type="pathway">
    <text evidence="3">Protein modification; protein glycosylation.</text>
</comment>
<dbReference type="GO" id="GO:0030145">
    <property type="term" value="F:manganese ion binding"/>
    <property type="evidence" value="ECO:0007669"/>
    <property type="project" value="UniProtKB-ARBA"/>
</dbReference>
<keyword evidence="11" id="KW-0547">Nucleotide-binding</keyword>
<keyword evidence="12" id="KW-0735">Signal-anchor</keyword>
<evidence type="ECO:0000256" key="6">
    <source>
        <dbReference type="ARBA" id="ARBA00012557"/>
    </source>
</evidence>
<dbReference type="FunFam" id="3.90.550.50:FF:000017">
    <property type="entry name" value="Glycoprotein-N-acetylgalactosamine 3-beta-galactosyltransferase 1"/>
    <property type="match status" value="1"/>
</dbReference>
<keyword evidence="7" id="KW-0328">Glycosyltransferase</keyword>
<evidence type="ECO:0000256" key="5">
    <source>
        <dbReference type="ARBA" id="ARBA00011748"/>
    </source>
</evidence>
<evidence type="ECO:0000256" key="17">
    <source>
        <dbReference type="ARBA" id="ARBA00023211"/>
    </source>
</evidence>
<evidence type="ECO:0000256" key="13">
    <source>
        <dbReference type="ARBA" id="ARBA00022989"/>
    </source>
</evidence>
<dbReference type="PANTHER" id="PTHR23033:SF14">
    <property type="entry name" value="GLYCOPROTEIN-N-ACETYLGALACTOSAMINE 3-BETA-GALACTOSYLTRANSFERASE 1-RELATED"/>
    <property type="match status" value="1"/>
</dbReference>
<keyword evidence="13" id="KW-1133">Transmembrane helix</keyword>
<organism evidence="21 22">
    <name type="scientific">Lymnaea stagnalis</name>
    <name type="common">Great pond snail</name>
    <name type="synonym">Helix stagnalis</name>
    <dbReference type="NCBI Taxonomy" id="6523"/>
    <lineage>
        <taxon>Eukaryota</taxon>
        <taxon>Metazoa</taxon>
        <taxon>Spiralia</taxon>
        <taxon>Lophotrochozoa</taxon>
        <taxon>Mollusca</taxon>
        <taxon>Gastropoda</taxon>
        <taxon>Heterobranchia</taxon>
        <taxon>Euthyneura</taxon>
        <taxon>Panpulmonata</taxon>
        <taxon>Hygrophila</taxon>
        <taxon>Lymnaeoidea</taxon>
        <taxon>Lymnaeidae</taxon>
        <taxon>Lymnaea</taxon>
    </lineage>
</organism>
<evidence type="ECO:0000256" key="12">
    <source>
        <dbReference type="ARBA" id="ARBA00022968"/>
    </source>
</evidence>
<evidence type="ECO:0000256" key="11">
    <source>
        <dbReference type="ARBA" id="ARBA00022741"/>
    </source>
</evidence>
<comment type="cofactor">
    <cofactor evidence="1">
        <name>Mn(2+)</name>
        <dbReference type="ChEBI" id="CHEBI:29035"/>
    </cofactor>
</comment>
<keyword evidence="17" id="KW-0464">Manganese</keyword>
<dbReference type="Gene3D" id="3.90.550.50">
    <property type="match status" value="1"/>
</dbReference>
<sequence>MSPRKMYIHFCLGACFGLSLTFLLRVYDWTGTSTHINIRAVQGDFGISTNNSCVHSVKDMDHHIPVREIYTQSLSDVQQHNFNDADHHHDDDSIAKEMFKKVRVLCWIMTSPINLEKKAVHVKNTWAKRCNTVLYMSSVHDPKFPTVGLNVTEGRTHLTAKTMKAFLYVYEHHLADADWFLKADDDTYVILENLRYFLSDEDPEKAVYFGLRFKPFVKQGYTSGGGGYVLSKEALRRFGQEGAKNQRLCAQDLGAEDIKMGECMQNLGVVLKPSADVMRRSRFHCFTPETVLKGRFPSWFKNYDFEAGRGGIENISDYAISFHYIAPDSMYALEFYTYHLRPYGILNKPQKLNVRS</sequence>
<evidence type="ECO:0000256" key="15">
    <source>
        <dbReference type="ARBA" id="ARBA00023157"/>
    </source>
</evidence>
<dbReference type="InterPro" id="IPR026050">
    <property type="entry name" value="C1GALT1/C1GALT1_chp1"/>
</dbReference>
<evidence type="ECO:0000256" key="7">
    <source>
        <dbReference type="ARBA" id="ARBA00022676"/>
    </source>
</evidence>
<dbReference type="PANTHER" id="PTHR23033">
    <property type="entry name" value="BETA1,3-GALACTOSYLTRANSFERASE"/>
    <property type="match status" value="1"/>
</dbReference>
<gene>
    <name evidence="21" type="ORF">GSLYS_00000892001</name>
</gene>
<accession>A0AAV2GZ95</accession>
<dbReference type="GO" id="GO:0000166">
    <property type="term" value="F:nucleotide binding"/>
    <property type="evidence" value="ECO:0007669"/>
    <property type="project" value="UniProtKB-KW"/>
</dbReference>
<dbReference type="EMBL" id="CAXITT010000008">
    <property type="protein sequence ID" value="CAL1526715.1"/>
    <property type="molecule type" value="Genomic_DNA"/>
</dbReference>
<feature type="domain" description="Fringe-like glycosyltransferase" evidence="20">
    <location>
        <begin position="120"/>
        <end position="274"/>
    </location>
</feature>
<name>A0AAV2GZ95_LYMST</name>
<evidence type="ECO:0000256" key="1">
    <source>
        <dbReference type="ARBA" id="ARBA00001936"/>
    </source>
</evidence>
<reference evidence="21 22" key="1">
    <citation type="submission" date="2024-04" db="EMBL/GenBank/DDBJ databases">
        <authorList>
            <consortium name="Genoscope - CEA"/>
            <person name="William W."/>
        </authorList>
    </citation>
    <scope>NUCLEOTIDE SEQUENCE [LARGE SCALE GENOMIC DNA]</scope>
</reference>
<dbReference type="InterPro" id="IPR003378">
    <property type="entry name" value="Fringe-like_glycosylTrfase"/>
</dbReference>
<proteinExistence type="inferred from homology"/>
<keyword evidence="8" id="KW-0808">Transferase</keyword>
<evidence type="ECO:0000256" key="2">
    <source>
        <dbReference type="ARBA" id="ARBA00004606"/>
    </source>
</evidence>
<evidence type="ECO:0000256" key="3">
    <source>
        <dbReference type="ARBA" id="ARBA00004922"/>
    </source>
</evidence>
<keyword evidence="10" id="KW-0479">Metal-binding</keyword>
<evidence type="ECO:0000256" key="19">
    <source>
        <dbReference type="ARBA" id="ARBA00059245"/>
    </source>
</evidence>
<keyword evidence="15" id="KW-1015">Disulfide bond</keyword>